<comment type="caution">
    <text evidence="2">The sequence shown here is derived from an EMBL/GenBank/DDBJ whole genome shotgun (WGS) entry which is preliminary data.</text>
</comment>
<organism evidence="2 3">
    <name type="scientific">Nocardia lasii</name>
    <dbReference type="NCBI Taxonomy" id="1616107"/>
    <lineage>
        <taxon>Bacteria</taxon>
        <taxon>Bacillati</taxon>
        <taxon>Actinomycetota</taxon>
        <taxon>Actinomycetes</taxon>
        <taxon>Mycobacteriales</taxon>
        <taxon>Nocardiaceae</taxon>
        <taxon>Nocardia</taxon>
    </lineage>
</organism>
<dbReference type="Proteomes" id="UP001596223">
    <property type="component" value="Unassembled WGS sequence"/>
</dbReference>
<accession>A0ABW1JXH6</accession>
<reference evidence="3" key="1">
    <citation type="journal article" date="2019" name="Int. J. Syst. Evol. Microbiol.">
        <title>The Global Catalogue of Microorganisms (GCM) 10K type strain sequencing project: providing services to taxonomists for standard genome sequencing and annotation.</title>
        <authorList>
            <consortium name="The Broad Institute Genomics Platform"/>
            <consortium name="The Broad Institute Genome Sequencing Center for Infectious Disease"/>
            <person name="Wu L."/>
            <person name="Ma J."/>
        </authorList>
    </citation>
    <scope>NUCLEOTIDE SEQUENCE [LARGE SCALE GENOMIC DNA]</scope>
    <source>
        <strain evidence="3">CCUG 36956</strain>
    </source>
</reference>
<name>A0ABW1JXH6_9NOCA</name>
<protein>
    <recommendedName>
        <fullName evidence="4">Porin</fullName>
    </recommendedName>
</protein>
<keyword evidence="3" id="KW-1185">Reference proteome</keyword>
<dbReference type="RefSeq" id="WP_378608678.1">
    <property type="nucleotide sequence ID" value="NZ_JBHSQN010000014.1"/>
</dbReference>
<feature type="chain" id="PRO_5046085964" description="Porin" evidence="1">
    <location>
        <begin position="26"/>
        <end position="85"/>
    </location>
</feature>
<feature type="signal peptide" evidence="1">
    <location>
        <begin position="1"/>
        <end position="25"/>
    </location>
</feature>
<evidence type="ECO:0008006" key="4">
    <source>
        <dbReference type="Google" id="ProtNLM"/>
    </source>
</evidence>
<sequence>MKRSVIATILLSGALIAGGAAPASAEVGAPTSVRPVVGSADLEWLGGGYCNTTCYYYGPLGVIFGSLAEVGRMLNLGSSALGSAG</sequence>
<evidence type="ECO:0000313" key="3">
    <source>
        <dbReference type="Proteomes" id="UP001596223"/>
    </source>
</evidence>
<keyword evidence="1" id="KW-0732">Signal</keyword>
<evidence type="ECO:0000256" key="1">
    <source>
        <dbReference type="SAM" id="SignalP"/>
    </source>
</evidence>
<proteinExistence type="predicted"/>
<gene>
    <name evidence="2" type="ORF">ACFP3H_21340</name>
</gene>
<evidence type="ECO:0000313" key="2">
    <source>
        <dbReference type="EMBL" id="MFC6013609.1"/>
    </source>
</evidence>
<dbReference type="EMBL" id="JBHSQN010000014">
    <property type="protein sequence ID" value="MFC6013609.1"/>
    <property type="molecule type" value="Genomic_DNA"/>
</dbReference>